<comment type="caution">
    <text evidence="4">The sequence shown here is derived from an EMBL/GenBank/DDBJ whole genome shotgun (WGS) entry which is preliminary data.</text>
</comment>
<accession>A0A9P1BHU0</accession>
<sequence length="672" mass="75146">MAGSLQGPVDEHRKDMNLQFSASWEQKEAACPVESSHFAQNEGGVDGRWMAVDVLELAEKRQVLPCDEATELARSWFTEVTDDSQELPAALPDAVVQRAVLRRKAMAATALGELHGLYLCEMRPLAERCSTSCASRWPLALWGQEDGLFIGGPGSGKGLHVDQRPESNVGKQWQGRKLFAAWPVECEKVMEECYGEVFSSPTAKQMKALEQATQLFILEAGDLFLFNGQMPHTALCLPGELNVTSYEGFQSLHPDHIAQFLSVADHFRGPWQRVGQEWKDELQQQLRSLQEELQRAGEDVAAASEALKLLEDSGVEPAAKRPKKKKITEPGANRRRNHMDGGSPQWGKVYYLVITSHGSFNVNNPFAPPGGSFADLMYGDFFDRNEKPYMRATDPAKTQLMFEEALEEYNSMNPSKMNLVFFKDAQEHLARSARIIRQPRGNALLVGVSGVGRKSMARMAAHMAEVAPCFIQQRMGWQGHEYSATGLCNRFSCPLANGQYATVSKKGACYCLHQKTAEDTWSSVKLCKKPAASASRLDRLLASMPSVLERAKLRLQALAEGLPSSGHLGSNFGQVVVNKKVEKREMKRERKAEANARVEDSIGQELLRRRQQGLYASTRSQPQTLEMEDLSEPRKEVPSKRKVKRKPLAKRKHVEVEYEEELHINRINGHTL</sequence>
<keyword evidence="1" id="KW-0175">Coiled coil</keyword>
<dbReference type="SUPFAM" id="SSF51197">
    <property type="entry name" value="Clavaminate synthase-like"/>
    <property type="match status" value="1"/>
</dbReference>
<dbReference type="GO" id="GO:0030286">
    <property type="term" value="C:dynein complex"/>
    <property type="evidence" value="ECO:0007669"/>
    <property type="project" value="InterPro"/>
</dbReference>
<dbReference type="AlphaFoldDB" id="A0A9P1BHU0"/>
<dbReference type="InterPro" id="IPR026983">
    <property type="entry name" value="DHC"/>
</dbReference>
<evidence type="ECO:0000256" key="1">
    <source>
        <dbReference type="SAM" id="Coils"/>
    </source>
</evidence>
<dbReference type="EMBL" id="CAMXCT030000031">
    <property type="protein sequence ID" value="CAL4760055.1"/>
    <property type="molecule type" value="Genomic_DNA"/>
</dbReference>
<dbReference type="Proteomes" id="UP001152797">
    <property type="component" value="Unassembled WGS sequence"/>
</dbReference>
<reference evidence="5" key="2">
    <citation type="submission" date="2024-04" db="EMBL/GenBank/DDBJ databases">
        <authorList>
            <person name="Chen Y."/>
            <person name="Shah S."/>
            <person name="Dougan E. K."/>
            <person name="Thang M."/>
            <person name="Chan C."/>
        </authorList>
    </citation>
    <scope>NUCLEOTIDE SEQUENCE [LARGE SCALE GENOMIC DNA]</scope>
</reference>
<dbReference type="GO" id="GO:0007018">
    <property type="term" value="P:microtubule-based movement"/>
    <property type="evidence" value="ECO:0007669"/>
    <property type="project" value="InterPro"/>
</dbReference>
<dbReference type="Gene3D" id="3.40.50.300">
    <property type="entry name" value="P-loop containing nucleotide triphosphate hydrolases"/>
    <property type="match status" value="1"/>
</dbReference>
<dbReference type="Pfam" id="PF12780">
    <property type="entry name" value="AAA_8"/>
    <property type="match status" value="1"/>
</dbReference>
<feature type="compositionally biased region" description="Basic residues" evidence="2">
    <location>
        <begin position="640"/>
        <end position="653"/>
    </location>
</feature>
<dbReference type="InterPro" id="IPR027417">
    <property type="entry name" value="P-loop_NTPase"/>
</dbReference>
<protein>
    <submittedName>
        <fullName evidence="6">AAA+ ATPase domain-containing protein</fullName>
    </submittedName>
</protein>
<name>A0A9P1BHU0_9DINO</name>
<keyword evidence="7" id="KW-1185">Reference proteome</keyword>
<feature type="coiled-coil region" evidence="1">
    <location>
        <begin position="279"/>
        <end position="313"/>
    </location>
</feature>
<dbReference type="InterPro" id="IPR024317">
    <property type="entry name" value="Dynein_heavy_chain_D4_dom"/>
</dbReference>
<dbReference type="PANTHER" id="PTHR22878">
    <property type="entry name" value="DYNEIN HEAVY CHAIN 6, AXONEMAL-LIKE-RELATED"/>
    <property type="match status" value="1"/>
</dbReference>
<evidence type="ECO:0000256" key="2">
    <source>
        <dbReference type="SAM" id="MobiDB-lite"/>
    </source>
</evidence>
<dbReference type="PANTHER" id="PTHR22878:SF68">
    <property type="entry name" value="DYNEIN HEAVY CHAIN 6, AXONEMAL-LIKE"/>
    <property type="match status" value="1"/>
</dbReference>
<feature type="compositionally biased region" description="Polar residues" evidence="2">
    <location>
        <begin position="614"/>
        <end position="624"/>
    </location>
</feature>
<evidence type="ECO:0000313" key="7">
    <source>
        <dbReference type="Proteomes" id="UP001152797"/>
    </source>
</evidence>
<organism evidence="4">
    <name type="scientific">Cladocopium goreaui</name>
    <dbReference type="NCBI Taxonomy" id="2562237"/>
    <lineage>
        <taxon>Eukaryota</taxon>
        <taxon>Sar</taxon>
        <taxon>Alveolata</taxon>
        <taxon>Dinophyceae</taxon>
        <taxon>Suessiales</taxon>
        <taxon>Symbiodiniaceae</taxon>
        <taxon>Cladocopium</taxon>
    </lineage>
</organism>
<evidence type="ECO:0000313" key="4">
    <source>
        <dbReference type="EMBL" id="CAI3972743.1"/>
    </source>
</evidence>
<feature type="domain" description="Dynein heavy chain AAA module D4" evidence="3">
    <location>
        <begin position="417"/>
        <end position="469"/>
    </location>
</feature>
<gene>
    <name evidence="4" type="ORF">C1SCF055_LOCUS1303</name>
</gene>
<feature type="region of interest" description="Disordered" evidence="2">
    <location>
        <begin position="313"/>
        <end position="341"/>
    </location>
</feature>
<evidence type="ECO:0000313" key="6">
    <source>
        <dbReference type="EMBL" id="CAL4760055.1"/>
    </source>
</evidence>
<dbReference type="OrthoDB" id="444750at2759"/>
<proteinExistence type="predicted"/>
<dbReference type="GO" id="GO:0051959">
    <property type="term" value="F:dynein light intermediate chain binding"/>
    <property type="evidence" value="ECO:0007669"/>
    <property type="project" value="InterPro"/>
</dbReference>
<dbReference type="Pfam" id="PF04874">
    <property type="entry name" value="Mak16"/>
    <property type="match status" value="1"/>
</dbReference>
<evidence type="ECO:0000259" key="3">
    <source>
        <dbReference type="Pfam" id="PF12780"/>
    </source>
</evidence>
<dbReference type="EMBL" id="CAMXCT010000031">
    <property type="protein sequence ID" value="CAI3972743.1"/>
    <property type="molecule type" value="Genomic_DNA"/>
</dbReference>
<evidence type="ECO:0000313" key="5">
    <source>
        <dbReference type="EMBL" id="CAL1126118.1"/>
    </source>
</evidence>
<dbReference type="GO" id="GO:0045505">
    <property type="term" value="F:dynein intermediate chain binding"/>
    <property type="evidence" value="ECO:0007669"/>
    <property type="project" value="InterPro"/>
</dbReference>
<dbReference type="EMBL" id="CAMXCT020000031">
    <property type="protein sequence ID" value="CAL1126118.1"/>
    <property type="molecule type" value="Genomic_DNA"/>
</dbReference>
<reference evidence="4" key="1">
    <citation type="submission" date="2022-10" db="EMBL/GenBank/DDBJ databases">
        <authorList>
            <person name="Chen Y."/>
            <person name="Dougan E. K."/>
            <person name="Chan C."/>
            <person name="Rhodes N."/>
            <person name="Thang M."/>
        </authorList>
    </citation>
    <scope>NUCLEOTIDE SEQUENCE</scope>
</reference>
<feature type="region of interest" description="Disordered" evidence="2">
    <location>
        <begin position="613"/>
        <end position="654"/>
    </location>
</feature>
<dbReference type="InterPro" id="IPR006958">
    <property type="entry name" value="Mak16"/>
</dbReference>
<dbReference type="SUPFAM" id="SSF52540">
    <property type="entry name" value="P-loop containing nucleoside triphosphate hydrolases"/>
    <property type="match status" value="1"/>
</dbReference>